<dbReference type="KEGG" id="bmeg:BG04_4395"/>
<dbReference type="Proteomes" id="UP000031829">
    <property type="component" value="Chromosome"/>
</dbReference>
<reference evidence="1 2" key="1">
    <citation type="journal article" date="2015" name="Genome Announc.">
        <title>Complete genome sequences for 35 biothreat assay-relevant bacillus species.</title>
        <authorList>
            <person name="Johnson S.L."/>
            <person name="Daligault H.E."/>
            <person name="Davenport K.W."/>
            <person name="Jaissle J."/>
            <person name="Frey K.G."/>
            <person name="Ladner J.T."/>
            <person name="Broomall S.M."/>
            <person name="Bishop-Lilly K.A."/>
            <person name="Bruce D.C."/>
            <person name="Gibbons H.S."/>
            <person name="Coyne S.R."/>
            <person name="Lo C.C."/>
            <person name="Meincke L."/>
            <person name="Munk A.C."/>
            <person name="Koroleva G.I."/>
            <person name="Rosenzweig C.N."/>
            <person name="Palacios G.F."/>
            <person name="Redden C.L."/>
            <person name="Minogue T.D."/>
            <person name="Chain P.S."/>
        </authorList>
    </citation>
    <scope>NUCLEOTIDE SEQUENCE [LARGE SCALE GENOMIC DNA]</scope>
    <source>
        <strain evidence="2">ATCC 14581 / DSM 32 / JCM 2506 / NBRC 15308 / NCIMB 9376 / NCTC 10342 / NRRL B-14308 / VKM B-512</strain>
    </source>
</reference>
<sequence length="70" mass="7850">MKFKMKERGQLHLSPEGKQLILDLYESNMMESVNEALDAETRSFHSGKADGIQAILLLLGVQLEENTSQS</sequence>
<dbReference type="EMBL" id="CP009920">
    <property type="protein sequence ID" value="AJI24470.1"/>
    <property type="molecule type" value="Genomic_DNA"/>
</dbReference>
<accession>A0A0B6AHY2</accession>
<evidence type="ECO:0000313" key="1">
    <source>
        <dbReference type="EMBL" id="AJI24470.1"/>
    </source>
</evidence>
<name>A0A0B6AHY2_PRIM2</name>
<organism evidence="1 2">
    <name type="scientific">Priestia megaterium (strain ATCC 14581 / DSM 32 / CCUG 1817 / JCM 2506 / NBRC 15308 / NCIMB 9376 / NCTC 10342 / NRRL B-14308 / VKM B-512 / Ford 19)</name>
    <name type="common">Bacillus megaterium</name>
    <dbReference type="NCBI Taxonomy" id="1348623"/>
    <lineage>
        <taxon>Bacteria</taxon>
        <taxon>Bacillati</taxon>
        <taxon>Bacillota</taxon>
        <taxon>Bacilli</taxon>
        <taxon>Bacillales</taxon>
        <taxon>Bacillaceae</taxon>
        <taxon>Priestia</taxon>
    </lineage>
</organism>
<dbReference type="RefSeq" id="WP_013056795.1">
    <property type="nucleotide sequence ID" value="NZ_BCVB01000005.1"/>
</dbReference>
<gene>
    <name evidence="1" type="ORF">BG04_4395</name>
</gene>
<dbReference type="GeneID" id="93642402"/>
<proteinExistence type="predicted"/>
<protein>
    <submittedName>
        <fullName evidence="1">Uncharacterized protein</fullName>
    </submittedName>
</protein>
<dbReference type="AlphaFoldDB" id="A0A0B6AHY2"/>
<dbReference type="HOGENOM" id="CLU_2749366_0_0_9"/>
<evidence type="ECO:0000313" key="2">
    <source>
        <dbReference type="Proteomes" id="UP000031829"/>
    </source>
</evidence>